<dbReference type="Pfam" id="PF09084">
    <property type="entry name" value="NMT1"/>
    <property type="match status" value="1"/>
</dbReference>
<dbReference type="PANTHER" id="PTHR30024:SF47">
    <property type="entry name" value="TAURINE-BINDING PERIPLASMIC PROTEIN"/>
    <property type="match status" value="1"/>
</dbReference>
<evidence type="ECO:0000256" key="2">
    <source>
        <dbReference type="ARBA" id="ARBA00010742"/>
    </source>
</evidence>
<dbReference type="EMBL" id="LSDK01000141">
    <property type="protein sequence ID" value="KXB73313.1"/>
    <property type="molecule type" value="Genomic_DNA"/>
</dbReference>
<protein>
    <submittedName>
        <fullName evidence="5">NLPA lipoprotein</fullName>
    </submittedName>
</protein>
<accession>A0A134B046</accession>
<reference evidence="6" key="1">
    <citation type="submission" date="2016-01" db="EMBL/GenBank/DDBJ databases">
        <authorList>
            <person name="Mitreva M."/>
            <person name="Pepin K.H."/>
            <person name="Mihindukulasuriya K.A."/>
            <person name="Fulton R."/>
            <person name="Fronick C."/>
            <person name="O'Laughlin M."/>
            <person name="Miner T."/>
            <person name="Herter B."/>
            <person name="Rosa B.A."/>
            <person name="Cordes M."/>
            <person name="Tomlinson C."/>
            <person name="Wollam A."/>
            <person name="Palsikar V.B."/>
            <person name="Mardis E.R."/>
            <person name="Wilson R.K."/>
        </authorList>
    </citation>
    <scope>NUCLEOTIDE SEQUENCE [LARGE SCALE GENOMIC DNA]</scope>
    <source>
        <strain evidence="6">KA00683</strain>
    </source>
</reference>
<gene>
    <name evidence="5" type="ORF">HMPREF3185_02105</name>
</gene>
<evidence type="ECO:0000313" key="5">
    <source>
        <dbReference type="EMBL" id="KXB73313.1"/>
    </source>
</evidence>
<dbReference type="PROSITE" id="PS51257">
    <property type="entry name" value="PROKAR_LIPOPROTEIN"/>
    <property type="match status" value="1"/>
</dbReference>
<dbReference type="AlphaFoldDB" id="A0A134B046"/>
<evidence type="ECO:0000256" key="1">
    <source>
        <dbReference type="ARBA" id="ARBA00004418"/>
    </source>
</evidence>
<dbReference type="Gene3D" id="3.40.190.10">
    <property type="entry name" value="Periplasmic binding protein-like II"/>
    <property type="match status" value="2"/>
</dbReference>
<dbReference type="RefSeq" id="WP_060936118.1">
    <property type="nucleotide sequence ID" value="NZ_KQ960466.1"/>
</dbReference>
<dbReference type="SUPFAM" id="SSF53850">
    <property type="entry name" value="Periplasmic binding protein-like II"/>
    <property type="match status" value="1"/>
</dbReference>
<keyword evidence="5" id="KW-0449">Lipoprotein</keyword>
<proteinExistence type="inferred from homology"/>
<name>A0A134B046_9PORP</name>
<dbReference type="STRING" id="322095.HMPREF3185_02105"/>
<dbReference type="Proteomes" id="UP000070224">
    <property type="component" value="Unassembled WGS sequence"/>
</dbReference>
<dbReference type="GO" id="GO:0042597">
    <property type="term" value="C:periplasmic space"/>
    <property type="evidence" value="ECO:0007669"/>
    <property type="project" value="UniProtKB-SubCell"/>
</dbReference>
<keyword evidence="6" id="KW-1185">Reference proteome</keyword>
<evidence type="ECO:0000256" key="3">
    <source>
        <dbReference type="ARBA" id="ARBA00022729"/>
    </source>
</evidence>
<organism evidence="5 6">
    <name type="scientific">Porphyromonas somerae</name>
    <dbReference type="NCBI Taxonomy" id="322095"/>
    <lineage>
        <taxon>Bacteria</taxon>
        <taxon>Pseudomonadati</taxon>
        <taxon>Bacteroidota</taxon>
        <taxon>Bacteroidia</taxon>
        <taxon>Bacteroidales</taxon>
        <taxon>Porphyromonadaceae</taxon>
        <taxon>Porphyromonas</taxon>
    </lineage>
</organism>
<dbReference type="OrthoDB" id="9815602at2"/>
<evidence type="ECO:0000259" key="4">
    <source>
        <dbReference type="Pfam" id="PF09084"/>
    </source>
</evidence>
<dbReference type="PANTHER" id="PTHR30024">
    <property type="entry name" value="ALIPHATIC SULFONATES-BINDING PROTEIN-RELATED"/>
    <property type="match status" value="1"/>
</dbReference>
<evidence type="ECO:0000313" key="6">
    <source>
        <dbReference type="Proteomes" id="UP000070224"/>
    </source>
</evidence>
<feature type="domain" description="SsuA/THI5-like" evidence="4">
    <location>
        <begin position="51"/>
        <end position="253"/>
    </location>
</feature>
<comment type="subcellular location">
    <subcellularLocation>
        <location evidence="1">Periplasm</location>
    </subcellularLocation>
</comment>
<comment type="caution">
    <text evidence="5">The sequence shown here is derived from an EMBL/GenBank/DDBJ whole genome shotgun (WGS) entry which is preliminary data.</text>
</comment>
<sequence>MKRSLRTGLFLALGMALITGAMFLSGACSQKGKSNPTDSTHLCIGVMPSIDYLPIAVAEQQGFFTHPIEIVRFASPMERDAALQTGSVDASVTDYMGAILLHSRGLKVSLPIACQGGFRLVFGRNKELDEISDLRSKHIGLSSNTLIDYATERALVDAKGKPLPYTRVEVQKIPIRLEMLSSGELDAAILPEPFATIGASKGLVAIAVPNGLTVGITGFLFQDEALTKKSAAVKAFIEGYNKAVAYMAQHPRQDWSAAVEQLLGVSKDLASQIPLPTYIEVTAPKAEDLQPILSWMKAKKLVPESYTAEGLIRPIIAE</sequence>
<dbReference type="InterPro" id="IPR015168">
    <property type="entry name" value="SsuA/THI5"/>
</dbReference>
<comment type="similarity">
    <text evidence="2">Belongs to the bacterial solute-binding protein SsuA/TauA family.</text>
</comment>
<keyword evidence="3" id="KW-0732">Signal</keyword>
<dbReference type="PATRIC" id="fig|322095.3.peg.2077"/>